<evidence type="ECO:0000256" key="1">
    <source>
        <dbReference type="ARBA" id="ARBA00023015"/>
    </source>
</evidence>
<gene>
    <name evidence="5" type="ORF">ACFPU1_13000</name>
</gene>
<evidence type="ECO:0000256" key="2">
    <source>
        <dbReference type="ARBA" id="ARBA00023125"/>
    </source>
</evidence>
<dbReference type="InterPro" id="IPR000524">
    <property type="entry name" value="Tscrpt_reg_HTH_GntR"/>
</dbReference>
<evidence type="ECO:0000256" key="3">
    <source>
        <dbReference type="ARBA" id="ARBA00023163"/>
    </source>
</evidence>
<name>A0ABW0YQG0_9BACI</name>
<dbReference type="PANTHER" id="PTHR38445">
    <property type="entry name" value="HTH-TYPE TRANSCRIPTIONAL REPRESSOR YTRA"/>
    <property type="match status" value="1"/>
</dbReference>
<sequence>MKLPIRVSEESREPLYHQIETQLQSLIVSGKLPPGTPLPSIRALASELSCSVITTRKAYQNLEGRALIKTIQGKGTFVKEVEKQRKEDTKQQLIVSAFLKAVEQADQVGSTQAEMKSLFNQALLQYFDNKINKSKGGKEDE</sequence>
<dbReference type="RefSeq" id="WP_054636700.1">
    <property type="nucleotide sequence ID" value="NZ_JBHSOZ010000005.1"/>
</dbReference>
<dbReference type="SMART" id="SM00345">
    <property type="entry name" value="HTH_GNTR"/>
    <property type="match status" value="1"/>
</dbReference>
<dbReference type="PANTHER" id="PTHR38445:SF9">
    <property type="entry name" value="HTH-TYPE TRANSCRIPTIONAL REPRESSOR YTRA"/>
    <property type="match status" value="1"/>
</dbReference>
<keyword evidence="1" id="KW-0805">Transcription regulation</keyword>
<keyword evidence="2" id="KW-0238">DNA-binding</keyword>
<proteinExistence type="predicted"/>
<accession>A0ABW0YQG0</accession>
<keyword evidence="3" id="KW-0804">Transcription</keyword>
<dbReference type="Proteomes" id="UP001596142">
    <property type="component" value="Unassembled WGS sequence"/>
</dbReference>
<organism evidence="5 6">
    <name type="scientific">Thalassorhabdus alkalitolerans</name>
    <dbReference type="NCBI Taxonomy" id="2282697"/>
    <lineage>
        <taxon>Bacteria</taxon>
        <taxon>Bacillati</taxon>
        <taxon>Bacillota</taxon>
        <taxon>Bacilli</taxon>
        <taxon>Bacillales</taxon>
        <taxon>Bacillaceae</taxon>
        <taxon>Thalassorhabdus</taxon>
    </lineage>
</organism>
<dbReference type="EMBL" id="JBHSOZ010000005">
    <property type="protein sequence ID" value="MFC5713702.1"/>
    <property type="molecule type" value="Genomic_DNA"/>
</dbReference>
<dbReference type="Gene3D" id="1.10.10.10">
    <property type="entry name" value="Winged helix-like DNA-binding domain superfamily/Winged helix DNA-binding domain"/>
    <property type="match status" value="1"/>
</dbReference>
<dbReference type="InterPro" id="IPR036390">
    <property type="entry name" value="WH_DNA-bd_sf"/>
</dbReference>
<evidence type="ECO:0000313" key="6">
    <source>
        <dbReference type="Proteomes" id="UP001596142"/>
    </source>
</evidence>
<dbReference type="InterPro" id="IPR036388">
    <property type="entry name" value="WH-like_DNA-bd_sf"/>
</dbReference>
<dbReference type="Pfam" id="PF00392">
    <property type="entry name" value="GntR"/>
    <property type="match status" value="1"/>
</dbReference>
<dbReference type="CDD" id="cd07377">
    <property type="entry name" value="WHTH_GntR"/>
    <property type="match status" value="1"/>
</dbReference>
<evidence type="ECO:0000259" key="4">
    <source>
        <dbReference type="PROSITE" id="PS50949"/>
    </source>
</evidence>
<reference evidence="6" key="1">
    <citation type="journal article" date="2019" name="Int. J. Syst. Evol. Microbiol.">
        <title>The Global Catalogue of Microorganisms (GCM) 10K type strain sequencing project: providing services to taxonomists for standard genome sequencing and annotation.</title>
        <authorList>
            <consortium name="The Broad Institute Genomics Platform"/>
            <consortium name="The Broad Institute Genome Sequencing Center for Infectious Disease"/>
            <person name="Wu L."/>
            <person name="Ma J."/>
        </authorList>
    </citation>
    <scope>NUCLEOTIDE SEQUENCE [LARGE SCALE GENOMIC DNA]</scope>
    <source>
        <strain evidence="6">CECT 7184</strain>
    </source>
</reference>
<keyword evidence="6" id="KW-1185">Reference proteome</keyword>
<dbReference type="SUPFAM" id="SSF46785">
    <property type="entry name" value="Winged helix' DNA-binding domain"/>
    <property type="match status" value="1"/>
</dbReference>
<feature type="domain" description="HTH gntR-type" evidence="4">
    <location>
        <begin position="13"/>
        <end position="81"/>
    </location>
</feature>
<dbReference type="PROSITE" id="PS50949">
    <property type="entry name" value="HTH_GNTR"/>
    <property type="match status" value="1"/>
</dbReference>
<protein>
    <submittedName>
        <fullName evidence="5">GntR family transcriptional regulator</fullName>
    </submittedName>
</protein>
<comment type="caution">
    <text evidence="5">The sequence shown here is derived from an EMBL/GenBank/DDBJ whole genome shotgun (WGS) entry which is preliminary data.</text>
</comment>
<evidence type="ECO:0000313" key="5">
    <source>
        <dbReference type="EMBL" id="MFC5713702.1"/>
    </source>
</evidence>